<dbReference type="SUPFAM" id="SSF50978">
    <property type="entry name" value="WD40 repeat-like"/>
    <property type="match status" value="1"/>
</dbReference>
<keyword evidence="7" id="KW-0966">Cell projection</keyword>
<comment type="subcellular location">
    <subcellularLocation>
        <location evidence="1">Cytoplasm</location>
        <location evidence="1">Cytoskeleton</location>
        <location evidence="1">Cilium axoneme</location>
    </subcellularLocation>
</comment>
<evidence type="ECO:0000256" key="9">
    <source>
        <dbReference type="ARBA" id="ARBA00023662"/>
    </source>
</evidence>
<keyword evidence="4" id="KW-0677">Repeat</keyword>
<dbReference type="GO" id="GO:0060271">
    <property type="term" value="P:cilium assembly"/>
    <property type="evidence" value="ECO:0007669"/>
    <property type="project" value="TreeGrafter"/>
</dbReference>
<evidence type="ECO:0000256" key="6">
    <source>
        <dbReference type="ARBA" id="ARBA00023212"/>
    </source>
</evidence>
<evidence type="ECO:0000256" key="7">
    <source>
        <dbReference type="ARBA" id="ARBA00023273"/>
    </source>
</evidence>
<comment type="similarity">
    <text evidence="8">Belongs to the CFAP43 family.</text>
</comment>
<gene>
    <name evidence="11" type="ORF">TPSB3V08_LOCUS9844</name>
</gene>
<keyword evidence="6" id="KW-0206">Cytoskeleton</keyword>
<evidence type="ECO:0000256" key="5">
    <source>
        <dbReference type="ARBA" id="ARBA00023054"/>
    </source>
</evidence>
<dbReference type="GO" id="GO:0003341">
    <property type="term" value="P:cilium movement"/>
    <property type="evidence" value="ECO:0007669"/>
    <property type="project" value="UniProtKB-ARBA"/>
</dbReference>
<dbReference type="EMBL" id="OD008208">
    <property type="protein sequence ID" value="CAD7414709.1"/>
    <property type="molecule type" value="Genomic_DNA"/>
</dbReference>
<dbReference type="GO" id="GO:0005930">
    <property type="term" value="C:axoneme"/>
    <property type="evidence" value="ECO:0007669"/>
    <property type="project" value="UniProtKB-SubCell"/>
</dbReference>
<reference evidence="11" key="1">
    <citation type="submission" date="2020-11" db="EMBL/GenBank/DDBJ databases">
        <authorList>
            <person name="Tran Van P."/>
        </authorList>
    </citation>
    <scope>NUCLEOTIDE SEQUENCE</scope>
</reference>
<dbReference type="Gene3D" id="2.130.10.10">
    <property type="entry name" value="YVTN repeat-like/Quinoprotein amine dehydrogenase"/>
    <property type="match status" value="1"/>
</dbReference>
<evidence type="ECO:0000256" key="1">
    <source>
        <dbReference type="ARBA" id="ARBA00004430"/>
    </source>
</evidence>
<keyword evidence="2" id="KW-0963">Cytoplasm</keyword>
<evidence type="ECO:0000313" key="11">
    <source>
        <dbReference type="EMBL" id="CAD7414709.1"/>
    </source>
</evidence>
<name>A0A7R9DH91_TIMPO</name>
<evidence type="ECO:0000256" key="8">
    <source>
        <dbReference type="ARBA" id="ARBA00023605"/>
    </source>
</evidence>
<dbReference type="AlphaFoldDB" id="A0A7R9DH91"/>
<keyword evidence="3" id="KW-0853">WD repeat</keyword>
<dbReference type="PANTHER" id="PTHR14885">
    <property type="entry name" value="CILIA- AND FLAGELLA-ASSOCIATED PROTEIN 43-RELATED"/>
    <property type="match status" value="1"/>
</dbReference>
<feature type="compositionally biased region" description="Basic and acidic residues" evidence="10">
    <location>
        <begin position="503"/>
        <end position="513"/>
    </location>
</feature>
<feature type="region of interest" description="Disordered" evidence="10">
    <location>
        <begin position="499"/>
        <end position="519"/>
    </location>
</feature>
<organism evidence="11">
    <name type="scientific">Timema poppense</name>
    <name type="common">Walking stick</name>
    <dbReference type="NCBI Taxonomy" id="170557"/>
    <lineage>
        <taxon>Eukaryota</taxon>
        <taxon>Metazoa</taxon>
        <taxon>Ecdysozoa</taxon>
        <taxon>Arthropoda</taxon>
        <taxon>Hexapoda</taxon>
        <taxon>Insecta</taxon>
        <taxon>Pterygota</taxon>
        <taxon>Neoptera</taxon>
        <taxon>Polyneoptera</taxon>
        <taxon>Phasmatodea</taxon>
        <taxon>Timematodea</taxon>
        <taxon>Timematoidea</taxon>
        <taxon>Timematidae</taxon>
        <taxon>Timema</taxon>
    </lineage>
</organism>
<evidence type="ECO:0000256" key="10">
    <source>
        <dbReference type="SAM" id="MobiDB-lite"/>
    </source>
</evidence>
<evidence type="ECO:0000256" key="4">
    <source>
        <dbReference type="ARBA" id="ARBA00022737"/>
    </source>
</evidence>
<dbReference type="InterPro" id="IPR015943">
    <property type="entry name" value="WD40/YVTN_repeat-like_dom_sf"/>
</dbReference>
<dbReference type="InterPro" id="IPR036322">
    <property type="entry name" value="WD40_repeat_dom_sf"/>
</dbReference>
<sequence length="578" mass="63977">MSSSAAPGSTRGDYGCLLGLRRHSQAFCPAAVTSNVEDDDVSNTIACSRATLLPIPHRWIKFGKITDITFVGKETLAIINECHILLYDIGLKKNFIYYANCEEHGDGVQCLAGHRTMPMFAFAEKCYNPRILLFSYPDFTPISILKGACPDGYTNLVFSELEYIVSLSTFPQFIITVWCWRTGAKLAWKESGSSQPGQQLLRECQRDGTSLTSPAGRHPFMEKCTYLLILEAVCVYNRIMNVSSLKEIYIEVPNSTGVLELLSIWDDNRVCTAPEEIEDWDVADSPDKTKVNTGVTGSSIIYTNMASPANRTNDCLGSSRMTPFPVGVHLWETLVVAGQPMALQPYFLETNSPVDQVAYIKNKSSPKQMKRTPVQSPPSTCVTSIWMDLARYWSCSLSSPVVVSQMLEMSERLLLWEINVCSKRCMLSKNQVFLPEAKSCCGFIWAPEGVLHVVTRNGDVYTVDAETHKAHLAIAWSSYSTDNATQKPDDKTLIEEASQYSETRNEGEEDKQGVTKNKNINQSNVSPCIAWFKGGIVVAGPDSYIKREGLVLLGLVDLILIGTGITISGAWAEADEHS</sequence>
<proteinExistence type="inferred from homology"/>
<protein>
    <recommendedName>
        <fullName evidence="9">Cilia- and flagella-associated protein 43</fullName>
    </recommendedName>
</protein>
<dbReference type="PANTHER" id="PTHR14885:SF1">
    <property type="entry name" value="CILIA- AND FLAGELLA-ASSOCIATED PROTEIN 43"/>
    <property type="match status" value="1"/>
</dbReference>
<keyword evidence="5" id="KW-0175">Coiled coil</keyword>
<evidence type="ECO:0000256" key="3">
    <source>
        <dbReference type="ARBA" id="ARBA00022574"/>
    </source>
</evidence>
<accession>A0A7R9DH91</accession>
<evidence type="ECO:0000256" key="2">
    <source>
        <dbReference type="ARBA" id="ARBA00022490"/>
    </source>
</evidence>